<dbReference type="AlphaFoldDB" id="A0A9P4UI73"/>
<feature type="region of interest" description="Disordered" evidence="1">
    <location>
        <begin position="78"/>
        <end position="98"/>
    </location>
</feature>
<proteinExistence type="predicted"/>
<sequence>MVNPKRKSQYDVDGRDVKKFRQSPPSAYRQSHDGKHQNKRGGRAMTQQPHTREQISEQLHQVPRHLVAQTMQQIQQKQQMLGSLQQHGLPQRAQQQQSEELKVEKQEHKPVSFVPYSALKIPILSSTNIDHSFNLTLENEQWDSTAWKHYYCAIAMIKTGIGREQLGLPTAKEGHGSPVTIDYVDLYLDLSDGKVYVAASERGLVTVLEYLKLSDIAVERKLRFTGRTPAWAKAVFDAAETRYVTETFQDIPLPVRSEVQVLNVLSLPLAPASLWGSMYSAYLKQVIQFPLEYTTKDREFAMVKGRPGPLSAAELKHVLALPEKDPSPQELGEALFKQAQECDRNTLDLQMTKSRDDYLKECGYMYGKTGNERIVFGGVDSEQCVIR</sequence>
<feature type="region of interest" description="Disordered" evidence="1">
    <location>
        <begin position="1"/>
        <end position="54"/>
    </location>
</feature>
<comment type="caution">
    <text evidence="2">The sequence shown here is derived from an EMBL/GenBank/DDBJ whole genome shotgun (WGS) entry which is preliminary data.</text>
</comment>
<dbReference type="EMBL" id="MU001494">
    <property type="protein sequence ID" value="KAF2450007.1"/>
    <property type="molecule type" value="Genomic_DNA"/>
</dbReference>
<accession>A0A9P4UI73</accession>
<protein>
    <submittedName>
        <fullName evidence="2">Uncharacterized protein</fullName>
    </submittedName>
</protein>
<evidence type="ECO:0000256" key="1">
    <source>
        <dbReference type="SAM" id="MobiDB-lite"/>
    </source>
</evidence>
<feature type="compositionally biased region" description="Basic and acidic residues" evidence="1">
    <location>
        <begin position="8"/>
        <end position="19"/>
    </location>
</feature>
<evidence type="ECO:0000313" key="3">
    <source>
        <dbReference type="Proteomes" id="UP000799764"/>
    </source>
</evidence>
<dbReference type="Proteomes" id="UP000799764">
    <property type="component" value="Unassembled WGS sequence"/>
</dbReference>
<name>A0A9P4UI73_9PLEO</name>
<organism evidence="2 3">
    <name type="scientific">Karstenula rhodostoma CBS 690.94</name>
    <dbReference type="NCBI Taxonomy" id="1392251"/>
    <lineage>
        <taxon>Eukaryota</taxon>
        <taxon>Fungi</taxon>
        <taxon>Dikarya</taxon>
        <taxon>Ascomycota</taxon>
        <taxon>Pezizomycotina</taxon>
        <taxon>Dothideomycetes</taxon>
        <taxon>Pleosporomycetidae</taxon>
        <taxon>Pleosporales</taxon>
        <taxon>Massarineae</taxon>
        <taxon>Didymosphaeriaceae</taxon>
        <taxon>Karstenula</taxon>
    </lineage>
</organism>
<gene>
    <name evidence="2" type="ORF">P171DRAFT_440424</name>
</gene>
<keyword evidence="3" id="KW-1185">Reference proteome</keyword>
<dbReference type="OrthoDB" id="3800937at2759"/>
<reference evidence="2" key="1">
    <citation type="journal article" date="2020" name="Stud. Mycol.">
        <title>101 Dothideomycetes genomes: a test case for predicting lifestyles and emergence of pathogens.</title>
        <authorList>
            <person name="Haridas S."/>
            <person name="Albert R."/>
            <person name="Binder M."/>
            <person name="Bloem J."/>
            <person name="Labutti K."/>
            <person name="Salamov A."/>
            <person name="Andreopoulos B."/>
            <person name="Baker S."/>
            <person name="Barry K."/>
            <person name="Bills G."/>
            <person name="Bluhm B."/>
            <person name="Cannon C."/>
            <person name="Castanera R."/>
            <person name="Culley D."/>
            <person name="Daum C."/>
            <person name="Ezra D."/>
            <person name="Gonzalez J."/>
            <person name="Henrissat B."/>
            <person name="Kuo A."/>
            <person name="Liang C."/>
            <person name="Lipzen A."/>
            <person name="Lutzoni F."/>
            <person name="Magnuson J."/>
            <person name="Mondo S."/>
            <person name="Nolan M."/>
            <person name="Ohm R."/>
            <person name="Pangilinan J."/>
            <person name="Park H.-J."/>
            <person name="Ramirez L."/>
            <person name="Alfaro M."/>
            <person name="Sun H."/>
            <person name="Tritt A."/>
            <person name="Yoshinaga Y."/>
            <person name="Zwiers L.-H."/>
            <person name="Turgeon B."/>
            <person name="Goodwin S."/>
            <person name="Spatafora J."/>
            <person name="Crous P."/>
            <person name="Grigoriev I."/>
        </authorList>
    </citation>
    <scope>NUCLEOTIDE SEQUENCE</scope>
    <source>
        <strain evidence="2">CBS 690.94</strain>
    </source>
</reference>
<evidence type="ECO:0000313" key="2">
    <source>
        <dbReference type="EMBL" id="KAF2450007.1"/>
    </source>
</evidence>